<name>A0ACA9RZD1_9GLOM</name>
<dbReference type="Proteomes" id="UP000789920">
    <property type="component" value="Unassembled WGS sequence"/>
</dbReference>
<evidence type="ECO:0000313" key="1">
    <source>
        <dbReference type="EMBL" id="CAG8816805.1"/>
    </source>
</evidence>
<proteinExistence type="predicted"/>
<reference evidence="1" key="1">
    <citation type="submission" date="2021-06" db="EMBL/GenBank/DDBJ databases">
        <authorList>
            <person name="Kallberg Y."/>
            <person name="Tangrot J."/>
            <person name="Rosling A."/>
        </authorList>
    </citation>
    <scope>NUCLEOTIDE SEQUENCE</scope>
    <source>
        <strain evidence="1">MA461A</strain>
    </source>
</reference>
<comment type="caution">
    <text evidence="1">The sequence shown here is derived from an EMBL/GenBank/DDBJ whole genome shotgun (WGS) entry which is preliminary data.</text>
</comment>
<gene>
    <name evidence="1" type="ORF">RPERSI_LOCUS24538</name>
</gene>
<protein>
    <submittedName>
        <fullName evidence="1">7992_t:CDS:1</fullName>
    </submittedName>
</protein>
<evidence type="ECO:0000313" key="2">
    <source>
        <dbReference type="Proteomes" id="UP000789920"/>
    </source>
</evidence>
<feature type="non-terminal residue" evidence="1">
    <location>
        <position position="1"/>
    </location>
</feature>
<feature type="non-terminal residue" evidence="1">
    <location>
        <position position="61"/>
    </location>
</feature>
<organism evidence="1 2">
    <name type="scientific">Racocetra persica</name>
    <dbReference type="NCBI Taxonomy" id="160502"/>
    <lineage>
        <taxon>Eukaryota</taxon>
        <taxon>Fungi</taxon>
        <taxon>Fungi incertae sedis</taxon>
        <taxon>Mucoromycota</taxon>
        <taxon>Glomeromycotina</taxon>
        <taxon>Glomeromycetes</taxon>
        <taxon>Diversisporales</taxon>
        <taxon>Gigasporaceae</taxon>
        <taxon>Racocetra</taxon>
    </lineage>
</organism>
<keyword evidence="2" id="KW-1185">Reference proteome</keyword>
<dbReference type="EMBL" id="CAJVQC010079032">
    <property type="protein sequence ID" value="CAG8816805.1"/>
    <property type="molecule type" value="Genomic_DNA"/>
</dbReference>
<accession>A0ACA9RZD1</accession>
<sequence>APSKIIQNNIFTIPKNLSLYIPTPEALQIKIKCVRIATMLPQPQTLDEIDIPDSLRLTLNR</sequence>